<accession>A0ABS4T2N9</accession>
<comment type="caution">
    <text evidence="1">The sequence shown here is derived from an EMBL/GenBank/DDBJ whole genome shotgun (WGS) entry which is preliminary data.</text>
</comment>
<reference evidence="1 2" key="1">
    <citation type="submission" date="2021-03" db="EMBL/GenBank/DDBJ databases">
        <title>Sequencing the genomes of 1000 actinobacteria strains.</title>
        <authorList>
            <person name="Klenk H.-P."/>
        </authorList>
    </citation>
    <scope>NUCLEOTIDE SEQUENCE [LARGE SCALE GENOMIC DNA]</scope>
    <source>
        <strain evidence="1 2">DSM 12544</strain>
    </source>
</reference>
<protein>
    <submittedName>
        <fullName evidence="1">Uncharacterized protein</fullName>
    </submittedName>
</protein>
<sequence>MALQYDGHTHFDQGARDGFRRTVTEVRRTLAAREAVPA</sequence>
<evidence type="ECO:0000313" key="1">
    <source>
        <dbReference type="EMBL" id="MBP2318719.1"/>
    </source>
</evidence>
<name>A0ABS4T2N9_9MICC</name>
<proteinExistence type="predicted"/>
<dbReference type="Proteomes" id="UP001519331">
    <property type="component" value="Unassembled WGS sequence"/>
</dbReference>
<evidence type="ECO:0000313" key="2">
    <source>
        <dbReference type="Proteomes" id="UP001519331"/>
    </source>
</evidence>
<keyword evidence="2" id="KW-1185">Reference proteome</keyword>
<gene>
    <name evidence="1" type="ORF">JOF45_001738</name>
</gene>
<organism evidence="1 2">
    <name type="scientific">Nesterenkonia lacusekhoensis</name>
    <dbReference type="NCBI Taxonomy" id="150832"/>
    <lineage>
        <taxon>Bacteria</taxon>
        <taxon>Bacillati</taxon>
        <taxon>Actinomycetota</taxon>
        <taxon>Actinomycetes</taxon>
        <taxon>Micrococcales</taxon>
        <taxon>Micrococcaceae</taxon>
        <taxon>Nesterenkonia</taxon>
    </lineage>
</organism>
<dbReference type="EMBL" id="JAGINX010000001">
    <property type="protein sequence ID" value="MBP2318719.1"/>
    <property type="molecule type" value="Genomic_DNA"/>
</dbReference>